<dbReference type="Gene3D" id="1.20.1250.20">
    <property type="entry name" value="MFS general substrate transporter like domains"/>
    <property type="match status" value="2"/>
</dbReference>
<comment type="caution">
    <text evidence="6">The sequence shown here is derived from an EMBL/GenBank/DDBJ whole genome shotgun (WGS) entry which is preliminary data.</text>
</comment>
<feature type="transmembrane region" description="Helical" evidence="5">
    <location>
        <begin position="111"/>
        <end position="134"/>
    </location>
</feature>
<feature type="transmembrane region" description="Helical" evidence="5">
    <location>
        <begin position="302"/>
        <end position="320"/>
    </location>
</feature>
<protein>
    <submittedName>
        <fullName evidence="6">MFS transporter</fullName>
    </submittedName>
</protein>
<evidence type="ECO:0000256" key="3">
    <source>
        <dbReference type="ARBA" id="ARBA00023136"/>
    </source>
</evidence>
<dbReference type="Pfam" id="PF07690">
    <property type="entry name" value="MFS_1"/>
    <property type="match status" value="1"/>
</dbReference>
<dbReference type="SUPFAM" id="SSF103473">
    <property type="entry name" value="MFS general substrate transporter"/>
    <property type="match status" value="1"/>
</dbReference>
<dbReference type="InterPro" id="IPR011701">
    <property type="entry name" value="MFS"/>
</dbReference>
<dbReference type="InterPro" id="IPR036259">
    <property type="entry name" value="MFS_trans_sf"/>
</dbReference>
<organism evidence="6 7">
    <name type="scientific">Lysobacter korlensis</name>
    <dbReference type="NCBI Taxonomy" id="553636"/>
    <lineage>
        <taxon>Bacteria</taxon>
        <taxon>Pseudomonadati</taxon>
        <taxon>Pseudomonadota</taxon>
        <taxon>Gammaproteobacteria</taxon>
        <taxon>Lysobacterales</taxon>
        <taxon>Lysobacteraceae</taxon>
        <taxon>Lysobacter</taxon>
    </lineage>
</organism>
<keyword evidence="1 5" id="KW-0812">Transmembrane</keyword>
<feature type="transmembrane region" description="Helical" evidence="5">
    <location>
        <begin position="332"/>
        <end position="354"/>
    </location>
</feature>
<dbReference type="Proteomes" id="UP001589896">
    <property type="component" value="Unassembled WGS sequence"/>
</dbReference>
<keyword evidence="7" id="KW-1185">Reference proteome</keyword>
<feature type="transmembrane region" description="Helical" evidence="5">
    <location>
        <begin position="267"/>
        <end position="290"/>
    </location>
</feature>
<sequence>MRLAATQPEITHDDLEHGTRRLMFDAAFSTIVGTLNSGVVLVAYALLLGASSTVIGVLAAIPFLTQLLQAPAVILLERVRSRRLVSIVALFMARLALPLMAVLGFMENRTLALTLLVVGETVHCAFNAVAGCAWNSWIRDLVPEERMGNFFAQRTIWATVLGIVGTALAAGALHFAGPNGGGGTPLAFAGLYMIGFVSSLVSTWQLAKVPEPAMPAPVPGRRLRALFAQPFHDPDFVRLLRFFASWQFAVNLAAPFFTVFMMRQLGFSAGFVLVMSIVSQLANIVVLRTWGRLSDRFTNKTVLTFAAPAFIACIAAMSLAGEIGGRGWTSTYLIVLHVLMGMTSAGVALASSAISMKMAPRGAATAYVATNALVTALAAGAAPLLGGLFATFFERRELRLYMDWRAPGGALELVTISIGWWQFFFLISAVFGLYSMHRLSFVREQGEVPRREMVQHVLNVARRGVRNASPVAGLRAAVAFPAGRLIQERRQMRVRSQEGEHRDGGAHDSDRRMGDRRATDRRNDRRAA</sequence>
<evidence type="ECO:0000256" key="4">
    <source>
        <dbReference type="SAM" id="MobiDB-lite"/>
    </source>
</evidence>
<dbReference type="PANTHER" id="PTHR23526:SF2">
    <property type="entry name" value="MAJOR FACILITATOR SUPERFAMILY (MFS) PROFILE DOMAIN-CONTAINING PROTEIN"/>
    <property type="match status" value="1"/>
</dbReference>
<name>A0ABV6RJ55_9GAMM</name>
<accession>A0ABV6RJ55</accession>
<feature type="transmembrane region" description="Helical" evidence="5">
    <location>
        <begin position="366"/>
        <end position="393"/>
    </location>
</feature>
<evidence type="ECO:0000313" key="6">
    <source>
        <dbReference type="EMBL" id="MFC0677017.1"/>
    </source>
</evidence>
<keyword evidence="2 5" id="KW-1133">Transmembrane helix</keyword>
<evidence type="ECO:0000313" key="7">
    <source>
        <dbReference type="Proteomes" id="UP001589896"/>
    </source>
</evidence>
<feature type="transmembrane region" description="Helical" evidence="5">
    <location>
        <begin position="83"/>
        <end position="105"/>
    </location>
</feature>
<gene>
    <name evidence="6" type="ORF">ACFFGH_04005</name>
</gene>
<feature type="transmembrane region" description="Helical" evidence="5">
    <location>
        <begin position="155"/>
        <end position="175"/>
    </location>
</feature>
<evidence type="ECO:0000256" key="2">
    <source>
        <dbReference type="ARBA" id="ARBA00022989"/>
    </source>
</evidence>
<evidence type="ECO:0000256" key="1">
    <source>
        <dbReference type="ARBA" id="ARBA00022692"/>
    </source>
</evidence>
<feature type="transmembrane region" description="Helical" evidence="5">
    <location>
        <begin position="413"/>
        <end position="434"/>
    </location>
</feature>
<dbReference type="PANTHER" id="PTHR23526">
    <property type="entry name" value="INTEGRAL MEMBRANE TRANSPORT PROTEIN-RELATED"/>
    <property type="match status" value="1"/>
</dbReference>
<keyword evidence="3 5" id="KW-0472">Membrane</keyword>
<dbReference type="InterPro" id="IPR052528">
    <property type="entry name" value="Sugar_transport-like"/>
</dbReference>
<feature type="region of interest" description="Disordered" evidence="4">
    <location>
        <begin position="492"/>
        <end position="528"/>
    </location>
</feature>
<reference evidence="6 7" key="1">
    <citation type="submission" date="2024-09" db="EMBL/GenBank/DDBJ databases">
        <authorList>
            <person name="Sun Q."/>
            <person name="Mori K."/>
        </authorList>
    </citation>
    <scope>NUCLEOTIDE SEQUENCE [LARGE SCALE GENOMIC DNA]</scope>
    <source>
        <strain evidence="6 7">KCTC 23076</strain>
    </source>
</reference>
<dbReference type="EMBL" id="JBHLTG010000001">
    <property type="protein sequence ID" value="MFC0677017.1"/>
    <property type="molecule type" value="Genomic_DNA"/>
</dbReference>
<feature type="transmembrane region" description="Helical" evidence="5">
    <location>
        <begin position="187"/>
        <end position="207"/>
    </location>
</feature>
<feature type="transmembrane region" description="Helical" evidence="5">
    <location>
        <begin position="26"/>
        <end position="47"/>
    </location>
</feature>
<feature type="transmembrane region" description="Helical" evidence="5">
    <location>
        <begin position="239"/>
        <end position="261"/>
    </location>
</feature>
<evidence type="ECO:0000256" key="5">
    <source>
        <dbReference type="SAM" id="Phobius"/>
    </source>
</evidence>
<feature type="transmembrane region" description="Helical" evidence="5">
    <location>
        <begin position="53"/>
        <end position="76"/>
    </location>
</feature>
<dbReference type="RefSeq" id="WP_386665002.1">
    <property type="nucleotide sequence ID" value="NZ_JBHLTG010000001.1"/>
</dbReference>
<proteinExistence type="predicted"/>